<sequence length="776" mass="81896">MTDNSTDSIQHISYSSFQPSQRTQDDSVLAEASHLDPQAPSFVPGLNTGQHVAALPQRRKNHSQSGGGKSGRHSGGTGGRGLPGRPGGLSKALQADKQIGRREATSEAHAAWDEGMSEAALAELPPLGRSPSARAYVPANHLLNFQYTSPQQGRGAREGRNARPGHRPQPFSRNQFLQANFRFLVSDAADLRKHAADADLMLDWEDVVEVEMPVTHPLQCPISLESPPPCAHITPCGHVFGFAPIMAHLLSHGGPALRKASPCPLCFAPVAARELRLLRTQQIQPHQVGQAAGYLAEIAAQVVAEGGMDATMEAPALYAAIDALAARAGAWAERHQRIQAPAHLRSSGPDAAETPEAAAAHASRLVRQAAEKAAEQANAARVRDQSDAQLDQEFPSLPALAPSSRSAPRASSPQPTVAPALQDRVVQARMEDAEQLPPQAASIHHMQAAFSDDDSSPRHGIPVPTTDGPPEAPTPAGPAEISGTSPPVAMPAQPANKYLFYQAADGQWVFMSPLDMRILASVHGSLQSCPQSLQAPILSMETITQTETTRRRFKSLAHLPLTGTFALAEIDLASSVPPEALAPFAKELAARQRRHERQEAQQAERSRQEAAYEASLVTASAAPSAAQLRAMPRPGAPQDRGLDSAELEAALEASLISNQPPVLSSSPSLPQEGVSFANMTKMGYAASGPSLPQGPGLNPGAAPSGRAMPAAGPSPSQAPPVQGWWGAAAANKKTQGAAAPAQPDQVPLEQDLLPTQPAGKKGKRQMVVLGSMQRRY</sequence>
<feature type="compositionally biased region" description="Gly residues" evidence="3">
    <location>
        <begin position="65"/>
        <end position="87"/>
    </location>
</feature>
<comment type="caution">
    <text evidence="4">The sequence shown here is derived from an EMBL/GenBank/DDBJ whole genome shotgun (WGS) entry which is preliminary data.</text>
</comment>
<feature type="compositionally biased region" description="Basic and acidic residues" evidence="3">
    <location>
        <begin position="596"/>
        <end position="610"/>
    </location>
</feature>
<comment type="subcellular location">
    <subcellularLocation>
        <location evidence="1">Cytoplasm</location>
    </subcellularLocation>
</comment>
<dbReference type="InterPro" id="IPR013083">
    <property type="entry name" value="Znf_RING/FYVE/PHD"/>
</dbReference>
<feature type="compositionally biased region" description="Low complexity" evidence="3">
    <location>
        <begin position="398"/>
        <end position="413"/>
    </location>
</feature>
<gene>
    <name evidence="4" type="ORF">WJX73_000160</name>
</gene>
<feature type="region of interest" description="Disordered" evidence="3">
    <location>
        <begin position="446"/>
        <end position="485"/>
    </location>
</feature>
<evidence type="ECO:0000256" key="2">
    <source>
        <dbReference type="ARBA" id="ARBA00022490"/>
    </source>
</evidence>
<feature type="compositionally biased region" description="Basic and acidic residues" evidence="3">
    <location>
        <begin position="98"/>
        <end position="109"/>
    </location>
</feature>
<dbReference type="PANTHER" id="PTHR12983">
    <property type="entry name" value="RING FINGER 10 FAMILY MEMBER"/>
    <property type="match status" value="1"/>
</dbReference>
<dbReference type="Gene3D" id="3.30.40.10">
    <property type="entry name" value="Zinc/RING finger domain, C3HC4 (zinc finger)"/>
    <property type="match status" value="1"/>
</dbReference>
<feature type="compositionally biased region" description="Low complexity" evidence="3">
    <location>
        <begin position="709"/>
        <end position="741"/>
    </location>
</feature>
<reference evidence="4 5" key="1">
    <citation type="journal article" date="2024" name="Nat. Commun.">
        <title>Phylogenomics reveals the evolutionary origins of lichenization in chlorophyte algae.</title>
        <authorList>
            <person name="Puginier C."/>
            <person name="Libourel C."/>
            <person name="Otte J."/>
            <person name="Skaloud P."/>
            <person name="Haon M."/>
            <person name="Grisel S."/>
            <person name="Petersen M."/>
            <person name="Berrin J.G."/>
            <person name="Delaux P.M."/>
            <person name="Dal Grande F."/>
            <person name="Keller J."/>
        </authorList>
    </citation>
    <scope>NUCLEOTIDE SEQUENCE [LARGE SCALE GENOMIC DNA]</scope>
    <source>
        <strain evidence="4 5">SAG 2036</strain>
    </source>
</reference>
<evidence type="ECO:0008006" key="6">
    <source>
        <dbReference type="Google" id="ProtNLM"/>
    </source>
</evidence>
<evidence type="ECO:0000256" key="1">
    <source>
        <dbReference type="ARBA" id="ARBA00004496"/>
    </source>
</evidence>
<evidence type="ECO:0000313" key="5">
    <source>
        <dbReference type="Proteomes" id="UP001465755"/>
    </source>
</evidence>
<dbReference type="GO" id="GO:0000976">
    <property type="term" value="F:transcription cis-regulatory region binding"/>
    <property type="evidence" value="ECO:0007669"/>
    <property type="project" value="TreeGrafter"/>
</dbReference>
<dbReference type="GO" id="GO:0045944">
    <property type="term" value="P:positive regulation of transcription by RNA polymerase II"/>
    <property type="evidence" value="ECO:0007669"/>
    <property type="project" value="TreeGrafter"/>
</dbReference>
<feature type="region of interest" description="Disordered" evidence="3">
    <location>
        <begin position="687"/>
        <end position="764"/>
    </location>
</feature>
<proteinExistence type="predicted"/>
<keyword evidence="2" id="KW-0963">Cytoplasm</keyword>
<feature type="region of interest" description="Disordered" evidence="3">
    <location>
        <begin position="1"/>
        <end position="109"/>
    </location>
</feature>
<feature type="region of interest" description="Disordered" evidence="3">
    <location>
        <begin position="589"/>
        <end position="616"/>
    </location>
</feature>
<keyword evidence="5" id="KW-1185">Reference proteome</keyword>
<evidence type="ECO:0000256" key="3">
    <source>
        <dbReference type="SAM" id="MobiDB-lite"/>
    </source>
</evidence>
<feature type="compositionally biased region" description="Polar residues" evidence="3">
    <location>
        <begin position="1"/>
        <end position="22"/>
    </location>
</feature>
<organism evidence="4 5">
    <name type="scientific">Symbiochloris irregularis</name>
    <dbReference type="NCBI Taxonomy" id="706552"/>
    <lineage>
        <taxon>Eukaryota</taxon>
        <taxon>Viridiplantae</taxon>
        <taxon>Chlorophyta</taxon>
        <taxon>core chlorophytes</taxon>
        <taxon>Trebouxiophyceae</taxon>
        <taxon>Trebouxiales</taxon>
        <taxon>Trebouxiaceae</taxon>
        <taxon>Symbiochloris</taxon>
    </lineage>
</organism>
<feature type="region of interest" description="Disordered" evidence="3">
    <location>
        <begin position="145"/>
        <end position="171"/>
    </location>
</feature>
<dbReference type="Proteomes" id="UP001465755">
    <property type="component" value="Unassembled WGS sequence"/>
</dbReference>
<protein>
    <recommendedName>
        <fullName evidence="6">RING-type domain-containing protein</fullName>
    </recommendedName>
</protein>
<feature type="region of interest" description="Disordered" evidence="3">
    <location>
        <begin position="398"/>
        <end position="418"/>
    </location>
</feature>
<accession>A0AAW1P0G5</accession>
<dbReference type="AlphaFoldDB" id="A0AAW1P0G5"/>
<dbReference type="InterPro" id="IPR039739">
    <property type="entry name" value="MAG2/RNF10"/>
</dbReference>
<evidence type="ECO:0000313" key="4">
    <source>
        <dbReference type="EMBL" id="KAK9803799.1"/>
    </source>
</evidence>
<dbReference type="PANTHER" id="PTHR12983:SF9">
    <property type="entry name" value="E3 UBIQUITIN-PROTEIN LIGASE RNF10"/>
    <property type="match status" value="1"/>
</dbReference>
<name>A0AAW1P0G5_9CHLO</name>
<dbReference type="EMBL" id="JALJOQ010000055">
    <property type="protein sequence ID" value="KAK9803799.1"/>
    <property type="molecule type" value="Genomic_DNA"/>
</dbReference>
<dbReference type="GO" id="GO:0005737">
    <property type="term" value="C:cytoplasm"/>
    <property type="evidence" value="ECO:0007669"/>
    <property type="project" value="UniProtKB-SubCell"/>
</dbReference>
<dbReference type="SUPFAM" id="SSF57850">
    <property type="entry name" value="RING/U-box"/>
    <property type="match status" value="1"/>
</dbReference>